<dbReference type="PRINTS" id="PR01435">
    <property type="entry name" value="NPOXDRDTASE5"/>
</dbReference>
<evidence type="ECO:0000256" key="6">
    <source>
        <dbReference type="SAM" id="Phobius"/>
    </source>
</evidence>
<keyword evidence="10" id="KW-1185">Reference proteome</keyword>
<dbReference type="STRING" id="229203.SAMN05444338_10187"/>
<feature type="transmembrane region" description="Helical" evidence="6">
    <location>
        <begin position="87"/>
        <end position="105"/>
    </location>
</feature>
<dbReference type="OrthoDB" id="9807568at2"/>
<evidence type="ECO:0000313" key="9">
    <source>
        <dbReference type="EMBL" id="SDW02042.1"/>
    </source>
</evidence>
<reference evidence="10" key="1">
    <citation type="submission" date="2016-10" db="EMBL/GenBank/DDBJ databases">
        <authorList>
            <person name="Varghese N."/>
            <person name="Submissions S."/>
        </authorList>
    </citation>
    <scope>NUCLEOTIDE SEQUENCE [LARGE SCALE GENOMIC DNA]</scope>
    <source>
        <strain evidence="10">DSM 15718</strain>
    </source>
</reference>
<dbReference type="NCBIfam" id="NF005141">
    <property type="entry name" value="PRK06590.1"/>
    <property type="match status" value="1"/>
</dbReference>
<feature type="domain" description="NADH:quinone oxidoreductase/Mrp antiporter transmembrane" evidence="7">
    <location>
        <begin position="135"/>
        <end position="424"/>
    </location>
</feature>
<dbReference type="InterPro" id="IPR001750">
    <property type="entry name" value="ND/Mrp_TM"/>
</dbReference>
<evidence type="ECO:0000256" key="2">
    <source>
        <dbReference type="ARBA" id="ARBA00022692"/>
    </source>
</evidence>
<dbReference type="AlphaFoldDB" id="A0A1H2Q4F0"/>
<dbReference type="Gene3D" id="1.20.5.2700">
    <property type="match status" value="1"/>
</dbReference>
<dbReference type="GO" id="GO:0003954">
    <property type="term" value="F:NADH dehydrogenase activity"/>
    <property type="evidence" value="ECO:0007669"/>
    <property type="project" value="TreeGrafter"/>
</dbReference>
<dbReference type="GO" id="GO:0008137">
    <property type="term" value="F:NADH dehydrogenase (ubiquinone) activity"/>
    <property type="evidence" value="ECO:0007669"/>
    <property type="project" value="InterPro"/>
</dbReference>
<dbReference type="GO" id="GO:0016020">
    <property type="term" value="C:membrane"/>
    <property type="evidence" value="ECO:0007669"/>
    <property type="project" value="UniProtKB-SubCell"/>
</dbReference>
<protein>
    <submittedName>
        <fullName evidence="9">NADH dehydrogenase subunit L</fullName>
    </submittedName>
</protein>
<dbReference type="Pfam" id="PF00361">
    <property type="entry name" value="Proton_antipo_M"/>
    <property type="match status" value="1"/>
</dbReference>
<dbReference type="GO" id="GO:0015990">
    <property type="term" value="P:electron transport coupled proton transport"/>
    <property type="evidence" value="ECO:0007669"/>
    <property type="project" value="TreeGrafter"/>
</dbReference>
<dbReference type="GO" id="GO:0012505">
    <property type="term" value="C:endomembrane system"/>
    <property type="evidence" value="ECO:0007669"/>
    <property type="project" value="UniProtKB-SubCell"/>
</dbReference>
<feature type="transmembrane region" description="Helical" evidence="6">
    <location>
        <begin position="6"/>
        <end position="23"/>
    </location>
</feature>
<dbReference type="InterPro" id="IPR018393">
    <property type="entry name" value="NADHpl_OxRdtase_5_subgr"/>
</dbReference>
<evidence type="ECO:0000256" key="1">
    <source>
        <dbReference type="ARBA" id="ARBA00004127"/>
    </source>
</evidence>
<evidence type="ECO:0000256" key="3">
    <source>
        <dbReference type="ARBA" id="ARBA00022989"/>
    </source>
</evidence>
<feature type="transmembrane region" description="Helical" evidence="6">
    <location>
        <begin position="117"/>
        <end position="135"/>
    </location>
</feature>
<accession>A0A1H2Q4F0</accession>
<sequence>MNTNLALLLLLAPFIGFLFNIFFGKSIGKTASGVIGTLMIVVSFIVTLYFFGAITAKPEGIHISLFDWIQISNFKVDFGFQFDQLSVLWLLFVTGIGSLIHMYSISYMHDDENMHKYFAYLNLFIFFMITLVIGSNLLVLFIGWEGVGLCSYLLIGFWHKNQEFNDAAKKAFIMNRIGDLGLLIGIFIIGSLFSTLDYATLKTAIAGATDLNMYWISAAAFALFIGACGKSAQIPLYTWLPDAMAGPTPVSALIHAATMVTAGIFMITRLNYLFDLAPDVQNIIAIVGAVTSLVAATIALVQTDIKKVLAYSTVSQLGLMFLALGLGAYEVAVFHVITHAFFKACLFLGSGSVIHALHGEQDMRKMGGLKKVMTITFVTFLISSLAISGIPPFSGFFSKDEILMVAFEHNKILWFIASLASLMTAFYMFRLLYLTFFKEFRGTAEQKSHLHESPTLITFPLIVLAILATLGGLISLPTNSWLNEYLAPLFTKVATEEHHFGTSEYMLMLVAVIGGLVGIGIAYSKYIKQNLVPEEDEKITGFAKVLYNKYYVDEIYDSLFVKSINGLSKFFRDNVETTLSSLVFGLGKVTNEIGFQGKKLQSGSIGFYLFAFVLGICAIITYLFLAQ</sequence>
<organism evidence="9 10">
    <name type="scientific">Flavobacterium degerlachei</name>
    <dbReference type="NCBI Taxonomy" id="229203"/>
    <lineage>
        <taxon>Bacteria</taxon>
        <taxon>Pseudomonadati</taxon>
        <taxon>Bacteroidota</taxon>
        <taxon>Flavobacteriia</taxon>
        <taxon>Flavobacteriales</taxon>
        <taxon>Flavobacteriaceae</taxon>
        <taxon>Flavobacterium</taxon>
    </lineage>
</organism>
<feature type="transmembrane region" description="Helical" evidence="6">
    <location>
        <begin position="505"/>
        <end position="523"/>
    </location>
</feature>
<feature type="transmembrane region" description="Helical" evidence="6">
    <location>
        <begin position="412"/>
        <end position="436"/>
    </location>
</feature>
<dbReference type="PANTHER" id="PTHR42829">
    <property type="entry name" value="NADH-UBIQUINONE OXIDOREDUCTASE CHAIN 5"/>
    <property type="match status" value="1"/>
</dbReference>
<keyword evidence="2 5" id="KW-0812">Transmembrane</keyword>
<feature type="transmembrane region" description="Helical" evidence="6">
    <location>
        <begin position="280"/>
        <end position="301"/>
    </location>
</feature>
<dbReference type="NCBIfam" id="TIGR01974">
    <property type="entry name" value="NDH_I_L"/>
    <property type="match status" value="1"/>
</dbReference>
<dbReference type="PRINTS" id="PR01434">
    <property type="entry name" value="NADHDHGNASE5"/>
</dbReference>
<feature type="transmembrane region" description="Helical" evidence="6">
    <location>
        <begin position="35"/>
        <end position="56"/>
    </location>
</feature>
<dbReference type="Proteomes" id="UP000198569">
    <property type="component" value="Unassembled WGS sequence"/>
</dbReference>
<proteinExistence type="predicted"/>
<evidence type="ECO:0000313" key="10">
    <source>
        <dbReference type="Proteomes" id="UP000198569"/>
    </source>
</evidence>
<name>A0A1H2Q4F0_9FLAO</name>
<keyword evidence="4 6" id="KW-0472">Membrane</keyword>
<feature type="domain" description="NADH-Ubiquinone oxidoreductase (complex I) chain 5 N-terminal" evidence="8">
    <location>
        <begin position="68"/>
        <end position="118"/>
    </location>
</feature>
<feature type="transmembrane region" description="Helical" evidence="6">
    <location>
        <begin position="456"/>
        <end position="476"/>
    </location>
</feature>
<feature type="transmembrane region" description="Helical" evidence="6">
    <location>
        <begin position="308"/>
        <end position="329"/>
    </location>
</feature>
<keyword evidence="3 6" id="KW-1133">Transmembrane helix</keyword>
<dbReference type="Pfam" id="PF00662">
    <property type="entry name" value="Proton_antipo_N"/>
    <property type="match status" value="1"/>
</dbReference>
<dbReference type="InterPro" id="IPR001516">
    <property type="entry name" value="Proton_antipo_N"/>
</dbReference>
<evidence type="ECO:0000259" key="7">
    <source>
        <dbReference type="Pfam" id="PF00361"/>
    </source>
</evidence>
<evidence type="ECO:0000259" key="8">
    <source>
        <dbReference type="Pfam" id="PF00662"/>
    </source>
</evidence>
<evidence type="ECO:0000256" key="5">
    <source>
        <dbReference type="RuleBase" id="RU000320"/>
    </source>
</evidence>
<feature type="transmembrane region" description="Helical" evidence="6">
    <location>
        <begin position="213"/>
        <end position="240"/>
    </location>
</feature>
<dbReference type="GO" id="GO:0042773">
    <property type="term" value="P:ATP synthesis coupled electron transport"/>
    <property type="evidence" value="ECO:0007669"/>
    <property type="project" value="InterPro"/>
</dbReference>
<feature type="transmembrane region" description="Helical" evidence="6">
    <location>
        <begin position="252"/>
        <end position="274"/>
    </location>
</feature>
<feature type="transmembrane region" description="Helical" evidence="6">
    <location>
        <begin position="180"/>
        <end position="201"/>
    </location>
</feature>
<dbReference type="PANTHER" id="PTHR42829:SF2">
    <property type="entry name" value="NADH-UBIQUINONE OXIDOREDUCTASE CHAIN 5"/>
    <property type="match status" value="1"/>
</dbReference>
<gene>
    <name evidence="9" type="ORF">SAMN05444338_10187</name>
</gene>
<comment type="subcellular location">
    <subcellularLocation>
        <location evidence="1">Endomembrane system</location>
        <topology evidence="1">Multi-pass membrane protein</topology>
    </subcellularLocation>
    <subcellularLocation>
        <location evidence="5">Membrane</location>
        <topology evidence="5">Multi-pass membrane protein</topology>
    </subcellularLocation>
</comment>
<dbReference type="EMBL" id="FNMV01000001">
    <property type="protein sequence ID" value="SDW02042.1"/>
    <property type="molecule type" value="Genomic_DNA"/>
</dbReference>
<dbReference type="RefSeq" id="WP_091428424.1">
    <property type="nucleotide sequence ID" value="NZ_FNMV01000001.1"/>
</dbReference>
<evidence type="ECO:0000256" key="4">
    <source>
        <dbReference type="ARBA" id="ARBA00023136"/>
    </source>
</evidence>
<dbReference type="InterPro" id="IPR003945">
    <property type="entry name" value="NU5C-like"/>
</dbReference>
<feature type="transmembrane region" description="Helical" evidence="6">
    <location>
        <begin position="605"/>
        <end position="625"/>
    </location>
</feature>
<feature type="transmembrane region" description="Helical" evidence="6">
    <location>
        <begin position="372"/>
        <end position="392"/>
    </location>
</feature>